<evidence type="ECO:0000256" key="1">
    <source>
        <dbReference type="ARBA" id="ARBA00022475"/>
    </source>
</evidence>
<evidence type="ECO:0000256" key="10">
    <source>
        <dbReference type="SAM" id="Phobius"/>
    </source>
</evidence>
<dbReference type="EMBL" id="RXPE01000020">
    <property type="protein sequence ID" value="RTR25933.1"/>
    <property type="molecule type" value="Genomic_DNA"/>
</dbReference>
<organism evidence="11 12">
    <name type="scientific">Deinococcus radiophilus</name>
    <dbReference type="NCBI Taxonomy" id="32062"/>
    <lineage>
        <taxon>Bacteria</taxon>
        <taxon>Thermotogati</taxon>
        <taxon>Deinococcota</taxon>
        <taxon>Deinococci</taxon>
        <taxon>Deinococcales</taxon>
        <taxon>Deinococcaceae</taxon>
        <taxon>Deinococcus</taxon>
    </lineage>
</organism>
<keyword evidence="3" id="KW-0808">Transferase</keyword>
<evidence type="ECO:0000256" key="5">
    <source>
        <dbReference type="ARBA" id="ARBA00022989"/>
    </source>
</evidence>
<keyword evidence="8" id="KW-0594">Phospholipid biosynthesis</keyword>
<keyword evidence="12" id="KW-1185">Reference proteome</keyword>
<dbReference type="PANTHER" id="PTHR30309">
    <property type="entry name" value="INNER MEMBRANE PROTEIN YGIH"/>
    <property type="match status" value="1"/>
</dbReference>
<evidence type="ECO:0000256" key="6">
    <source>
        <dbReference type="ARBA" id="ARBA00023098"/>
    </source>
</evidence>
<evidence type="ECO:0000256" key="3">
    <source>
        <dbReference type="ARBA" id="ARBA00022679"/>
    </source>
</evidence>
<keyword evidence="5 10" id="KW-1133">Transmembrane helix</keyword>
<evidence type="ECO:0000313" key="12">
    <source>
        <dbReference type="Proteomes" id="UP000277766"/>
    </source>
</evidence>
<dbReference type="RefSeq" id="WP_126352491.1">
    <property type="nucleotide sequence ID" value="NZ_RXPE01000020.1"/>
</dbReference>
<feature type="transmembrane region" description="Helical" evidence="10">
    <location>
        <begin position="46"/>
        <end position="70"/>
    </location>
</feature>
<dbReference type="GO" id="GO:0043772">
    <property type="term" value="F:acyl-phosphate glycerol-3-phosphate acyltransferase activity"/>
    <property type="evidence" value="ECO:0007669"/>
    <property type="project" value="InterPro"/>
</dbReference>
<proteinExistence type="predicted"/>
<dbReference type="Proteomes" id="UP000277766">
    <property type="component" value="Unassembled WGS sequence"/>
</dbReference>
<protein>
    <submittedName>
        <fullName evidence="11">Uncharacterized protein</fullName>
    </submittedName>
</protein>
<accession>A0A431VS56</accession>
<dbReference type="SMART" id="SM01207">
    <property type="entry name" value="G3P_acyltransf"/>
    <property type="match status" value="1"/>
</dbReference>
<name>A0A431VS56_9DEIO</name>
<keyword evidence="1" id="KW-1003">Cell membrane</keyword>
<evidence type="ECO:0000256" key="2">
    <source>
        <dbReference type="ARBA" id="ARBA00022516"/>
    </source>
</evidence>
<dbReference type="AlphaFoldDB" id="A0A431VS56"/>
<evidence type="ECO:0000256" key="7">
    <source>
        <dbReference type="ARBA" id="ARBA00023136"/>
    </source>
</evidence>
<keyword evidence="2" id="KW-0444">Lipid biosynthesis</keyword>
<comment type="caution">
    <text evidence="11">The sequence shown here is derived from an EMBL/GenBank/DDBJ whole genome shotgun (WGS) entry which is preliminary data.</text>
</comment>
<dbReference type="OrthoDB" id="69230at2"/>
<dbReference type="InterPro" id="IPR003811">
    <property type="entry name" value="G3P_acylTferase_PlsY"/>
</dbReference>
<feature type="transmembrane region" description="Helical" evidence="10">
    <location>
        <begin position="77"/>
        <end position="98"/>
    </location>
</feature>
<dbReference type="GO" id="GO:0005886">
    <property type="term" value="C:plasma membrane"/>
    <property type="evidence" value="ECO:0007669"/>
    <property type="project" value="InterPro"/>
</dbReference>
<evidence type="ECO:0000256" key="8">
    <source>
        <dbReference type="ARBA" id="ARBA00023209"/>
    </source>
</evidence>
<dbReference type="NCBIfam" id="NF010978">
    <property type="entry name" value="PRK14401.1"/>
    <property type="match status" value="1"/>
</dbReference>
<dbReference type="PANTHER" id="PTHR30309:SF0">
    <property type="entry name" value="GLYCEROL-3-PHOSPHATE ACYLTRANSFERASE-RELATED"/>
    <property type="match status" value="1"/>
</dbReference>
<dbReference type="Pfam" id="PF02660">
    <property type="entry name" value="G3P_acyltransf"/>
    <property type="match status" value="1"/>
</dbReference>
<keyword evidence="7 10" id="KW-0472">Membrane</keyword>
<dbReference type="GO" id="GO:0008654">
    <property type="term" value="P:phospholipid biosynthetic process"/>
    <property type="evidence" value="ECO:0007669"/>
    <property type="project" value="UniProtKB-KW"/>
</dbReference>
<feature type="transmembrane region" description="Helical" evidence="10">
    <location>
        <begin position="104"/>
        <end position="128"/>
    </location>
</feature>
<evidence type="ECO:0000256" key="9">
    <source>
        <dbReference type="ARBA" id="ARBA00023264"/>
    </source>
</evidence>
<evidence type="ECO:0000256" key="4">
    <source>
        <dbReference type="ARBA" id="ARBA00022692"/>
    </source>
</evidence>
<keyword evidence="6" id="KW-0443">Lipid metabolism</keyword>
<keyword evidence="4 10" id="KW-0812">Transmembrane</keyword>
<feature type="transmembrane region" description="Helical" evidence="10">
    <location>
        <begin position="140"/>
        <end position="161"/>
    </location>
</feature>
<gene>
    <name evidence="11" type="ORF">EJ104_09330</name>
</gene>
<keyword evidence="9" id="KW-1208">Phospholipid metabolism</keyword>
<feature type="transmembrane region" description="Helical" evidence="10">
    <location>
        <begin position="167"/>
        <end position="186"/>
    </location>
</feature>
<sequence>MWLLLSLLAYALGSLPAGILYSRWRGEDIRSADLPGGSGSWRQYGPAVGVGVAVMDGLRGALAVWLAYALMPQYPELGAALAAFFVVLGHCYPVFFGFRGGGGIATLIGALAVAAPQALLGAVLAAAVMMPLYKLILQKYVGLNVVPVVAGLAVPVALWLAATQGGLWATLTGSLAMGLRAIHLLFQMHGERQP</sequence>
<reference evidence="11 12" key="1">
    <citation type="submission" date="2018-12" db="EMBL/GenBank/DDBJ databases">
        <title>Deinococcus radiophilus ATCC 27603 genome sequencing and assembly.</title>
        <authorList>
            <person name="Maclea K.S."/>
            <person name="Maynard C.R."/>
        </authorList>
    </citation>
    <scope>NUCLEOTIDE SEQUENCE [LARGE SCALE GENOMIC DNA]</scope>
    <source>
        <strain evidence="11 12">ATCC 27603</strain>
    </source>
</reference>
<evidence type="ECO:0000313" key="11">
    <source>
        <dbReference type="EMBL" id="RTR25933.1"/>
    </source>
</evidence>